<evidence type="ECO:0000256" key="9">
    <source>
        <dbReference type="SAM" id="Phobius"/>
    </source>
</evidence>
<gene>
    <name evidence="10" type="ORF">SAMN05216285_0634</name>
</gene>
<evidence type="ECO:0000313" key="10">
    <source>
        <dbReference type="EMBL" id="SEV84669.1"/>
    </source>
</evidence>
<feature type="transmembrane region" description="Helical" evidence="9">
    <location>
        <begin position="71"/>
        <end position="97"/>
    </location>
</feature>
<dbReference type="GO" id="GO:0030001">
    <property type="term" value="P:metal ion transport"/>
    <property type="evidence" value="ECO:0007669"/>
    <property type="project" value="UniProtKB-ARBA"/>
</dbReference>
<keyword evidence="8 9" id="KW-0472">Membrane</keyword>
<sequence length="503" mass="52449">MDETLEWALYDFGTLVKVYGLLPALSIVVAAAWSEFYAIPAFAATALAAYGLGRVFERAFAEPDEDDMRSGVITVVVGWFVCGLLSAGPLLLVAWTVRAAPTSVGVLSPPAMTGPLATFLQPTNAVFEGMSGATGTGFSMASDPGELPRALQWWRSAVQWVGGIGVVVLAAAFVSSEESHTFSAVHGNRAPTESIRSTTTGTAAALWWLLALLTVASALLLWLAGMEPWAALNHAMTGVTTGGFTITASSIETYGDPVVELALLPVMIAGAVSFSLLFFCFRGDSDRIRGDVQTKWLFGALGLGSLAVVAVLALTAAYPTAAETIRYGTFQLVSGLTCTGFQTDTNLGGAWAEPATLLVASSMLVGGAAGSTAGGMKIIRARRVLVDIPERGMDVYEPSEPSAETAGSVTQTFDTAAAIAICWFVVLFATTVLALLVLPGEQSTANVLFEVASVQGNVGLSAGIVDPTIPPSLKLAFVVAMWVGRLEIVPVIVTGSLLLDKVR</sequence>
<dbReference type="Proteomes" id="UP000183275">
    <property type="component" value="Unassembled WGS sequence"/>
</dbReference>
<comment type="subcellular location">
    <subcellularLocation>
        <location evidence="1">Cell membrane</location>
        <topology evidence="1">Multi-pass membrane protein</topology>
    </subcellularLocation>
</comment>
<keyword evidence="4" id="KW-1003">Cell membrane</keyword>
<keyword evidence="6 9" id="KW-1133">Transmembrane helix</keyword>
<evidence type="ECO:0000256" key="8">
    <source>
        <dbReference type="ARBA" id="ARBA00023136"/>
    </source>
</evidence>
<evidence type="ECO:0000256" key="6">
    <source>
        <dbReference type="ARBA" id="ARBA00022989"/>
    </source>
</evidence>
<feature type="transmembrane region" description="Helical" evidence="9">
    <location>
        <begin position="157"/>
        <end position="174"/>
    </location>
</feature>
<dbReference type="eggNOG" id="arCOG04145">
    <property type="taxonomic scope" value="Archaea"/>
</dbReference>
<evidence type="ECO:0000256" key="7">
    <source>
        <dbReference type="ARBA" id="ARBA00023065"/>
    </source>
</evidence>
<evidence type="ECO:0000313" key="11">
    <source>
        <dbReference type="Proteomes" id="UP000183275"/>
    </source>
</evidence>
<keyword evidence="11" id="KW-1185">Reference proteome</keyword>
<proteinExistence type="inferred from homology"/>
<dbReference type="RefSeq" id="WP_049989808.1">
    <property type="nucleotide sequence ID" value="NZ_FOIS01000001.1"/>
</dbReference>
<feature type="transmembrane region" description="Helical" evidence="9">
    <location>
        <begin position="20"/>
        <end position="50"/>
    </location>
</feature>
<dbReference type="OrthoDB" id="205379at2157"/>
<keyword evidence="3" id="KW-0813">Transport</keyword>
<name>A0A1I0M8T2_9EURY</name>
<dbReference type="PANTHER" id="PTHR32024">
    <property type="entry name" value="TRK SYSTEM POTASSIUM UPTAKE PROTEIN TRKG-RELATED"/>
    <property type="match status" value="1"/>
</dbReference>
<feature type="transmembrane region" description="Helical" evidence="9">
    <location>
        <begin position="355"/>
        <end position="373"/>
    </location>
</feature>
<evidence type="ECO:0000256" key="5">
    <source>
        <dbReference type="ARBA" id="ARBA00022692"/>
    </source>
</evidence>
<evidence type="ECO:0000256" key="1">
    <source>
        <dbReference type="ARBA" id="ARBA00004651"/>
    </source>
</evidence>
<keyword evidence="5 9" id="KW-0812">Transmembrane</keyword>
<reference evidence="11" key="1">
    <citation type="submission" date="2016-10" db="EMBL/GenBank/DDBJ databases">
        <authorList>
            <person name="Varghese N."/>
        </authorList>
    </citation>
    <scope>NUCLEOTIDE SEQUENCE [LARGE SCALE GENOMIC DNA]</scope>
    <source>
        <strain evidence="11">CGMCC 1.12284</strain>
    </source>
</reference>
<dbReference type="Pfam" id="PF02386">
    <property type="entry name" value="TrkH"/>
    <property type="match status" value="1"/>
</dbReference>
<comment type="similarity">
    <text evidence="2">Belongs to the TrkH potassium transport family.</text>
</comment>
<feature type="transmembrane region" description="Helical" evidence="9">
    <location>
        <begin position="262"/>
        <end position="284"/>
    </location>
</feature>
<feature type="transmembrane region" description="Helical" evidence="9">
    <location>
        <begin position="475"/>
        <end position="499"/>
    </location>
</feature>
<feature type="transmembrane region" description="Helical" evidence="9">
    <location>
        <begin position="205"/>
        <end position="224"/>
    </location>
</feature>
<feature type="transmembrane region" description="Helical" evidence="9">
    <location>
        <begin position="416"/>
        <end position="438"/>
    </location>
</feature>
<organism evidence="10 11">
    <name type="scientific">Natrinema salifodinae</name>
    <dbReference type="NCBI Taxonomy" id="1202768"/>
    <lineage>
        <taxon>Archaea</taxon>
        <taxon>Methanobacteriati</taxon>
        <taxon>Methanobacteriota</taxon>
        <taxon>Stenosarchaea group</taxon>
        <taxon>Halobacteria</taxon>
        <taxon>Halobacteriales</taxon>
        <taxon>Natrialbaceae</taxon>
        <taxon>Natrinema</taxon>
    </lineage>
</organism>
<evidence type="ECO:0000256" key="2">
    <source>
        <dbReference type="ARBA" id="ARBA00009137"/>
    </source>
</evidence>
<accession>A0A1I0M8T2</accession>
<dbReference type="GO" id="GO:0005886">
    <property type="term" value="C:plasma membrane"/>
    <property type="evidence" value="ECO:0007669"/>
    <property type="project" value="UniProtKB-SubCell"/>
</dbReference>
<protein>
    <submittedName>
        <fullName evidence="10">Trk system potassium uptake protein TrkH</fullName>
    </submittedName>
</protein>
<dbReference type="EMBL" id="FOIS01000001">
    <property type="protein sequence ID" value="SEV84669.1"/>
    <property type="molecule type" value="Genomic_DNA"/>
</dbReference>
<evidence type="ECO:0000256" key="3">
    <source>
        <dbReference type="ARBA" id="ARBA00022448"/>
    </source>
</evidence>
<keyword evidence="7" id="KW-0406">Ion transport</keyword>
<dbReference type="STRING" id="1202768.SAMN05216285_0634"/>
<dbReference type="AlphaFoldDB" id="A0A1I0M8T2"/>
<feature type="transmembrane region" description="Helical" evidence="9">
    <location>
        <begin position="296"/>
        <end position="318"/>
    </location>
</feature>
<evidence type="ECO:0000256" key="4">
    <source>
        <dbReference type="ARBA" id="ARBA00022475"/>
    </source>
</evidence>
<dbReference type="GO" id="GO:0008324">
    <property type="term" value="F:monoatomic cation transmembrane transporter activity"/>
    <property type="evidence" value="ECO:0007669"/>
    <property type="project" value="InterPro"/>
</dbReference>
<dbReference type="PANTHER" id="PTHR32024:SF2">
    <property type="entry name" value="TRK SYSTEM POTASSIUM UPTAKE PROTEIN TRKG-RELATED"/>
    <property type="match status" value="1"/>
</dbReference>
<dbReference type="InterPro" id="IPR003445">
    <property type="entry name" value="Cat_transpt"/>
</dbReference>